<keyword evidence="3" id="KW-0238">DNA-binding</keyword>
<dbReference type="PANTHER" id="PTHR23110">
    <property type="entry name" value="BTB DOMAIN TRANSCRIPTION FACTOR"/>
    <property type="match status" value="1"/>
</dbReference>
<sequence>MSAATTQEFCVRWNSHLGSIGAAFPQLLAGQRFVDVTLACEGHQVHCHRLVLAACSTYFEAILAENPCKHPVIILPSEIKLWEIQALVDFMYKGELSMESDLDTSANTSGSSLMHSSIDGYTSYKRVRRSEASLAQAAKCVSKGETFQTVSNMFNIPVSTIRFYMARKGILPKRKRGRGASHAGGTITTTNSVTGGNGSATAQAAAAAAAAAATMAAATTLGSLSTAGAHHLPHHLPLDAMQLKRLTNATSGASSPTAAAAAAAALVAASSPSLEVATAAGVPFHLLSDAAAFKLSEQQQQAHII</sequence>
<organism evidence="6 7">
    <name type="scientific">Drosophila busckii</name>
    <name type="common">Fruit fly</name>
    <dbReference type="NCBI Taxonomy" id="30019"/>
    <lineage>
        <taxon>Eukaryota</taxon>
        <taxon>Metazoa</taxon>
        <taxon>Ecdysozoa</taxon>
        <taxon>Arthropoda</taxon>
        <taxon>Hexapoda</taxon>
        <taxon>Insecta</taxon>
        <taxon>Pterygota</taxon>
        <taxon>Neoptera</taxon>
        <taxon>Endopterygota</taxon>
        <taxon>Diptera</taxon>
        <taxon>Brachycera</taxon>
        <taxon>Muscomorpha</taxon>
        <taxon>Ephydroidea</taxon>
        <taxon>Drosophilidae</taxon>
        <taxon>Drosophila</taxon>
    </lineage>
</organism>
<dbReference type="GO" id="GO:0005634">
    <property type="term" value="C:nucleus"/>
    <property type="evidence" value="ECO:0007669"/>
    <property type="project" value="UniProtKB-SubCell"/>
</dbReference>
<evidence type="ECO:0000256" key="1">
    <source>
        <dbReference type="ARBA" id="ARBA00004123"/>
    </source>
</evidence>
<proteinExistence type="predicted"/>
<dbReference type="SMART" id="SM00225">
    <property type="entry name" value="BTB"/>
    <property type="match status" value="1"/>
</dbReference>
<comment type="subcellular location">
    <subcellularLocation>
        <location evidence="1 3">Nucleus</location>
    </subcellularLocation>
</comment>
<feature type="DNA-binding region" description="H-T-H motif" evidence="3">
    <location>
        <begin position="147"/>
        <end position="167"/>
    </location>
</feature>
<feature type="domain" description="BTB" evidence="4">
    <location>
        <begin position="34"/>
        <end position="100"/>
    </location>
</feature>
<reference evidence="6 7" key="1">
    <citation type="submission" date="2015-08" db="EMBL/GenBank/DDBJ databases">
        <title>Ancestral chromatin configuration constrains chromatin evolution on differentiating sex chromosomes in Drosophila.</title>
        <authorList>
            <person name="Zhou Q."/>
            <person name="Bachtrog D."/>
        </authorList>
    </citation>
    <scope>NUCLEOTIDE SEQUENCE [LARGE SCALE GENOMIC DNA]</scope>
    <source>
        <tissue evidence="6">Whole larvae</tissue>
    </source>
</reference>
<dbReference type="EMBL" id="CP012528">
    <property type="protein sequence ID" value="ALC48943.1"/>
    <property type="molecule type" value="Genomic_DNA"/>
</dbReference>
<dbReference type="CDD" id="cd18315">
    <property type="entry name" value="BTB_POZ_BAB-like"/>
    <property type="match status" value="1"/>
</dbReference>
<dbReference type="GO" id="GO:0006357">
    <property type="term" value="P:regulation of transcription by RNA polymerase II"/>
    <property type="evidence" value="ECO:0007669"/>
    <property type="project" value="TreeGrafter"/>
</dbReference>
<evidence type="ECO:0000256" key="2">
    <source>
        <dbReference type="ARBA" id="ARBA00023242"/>
    </source>
</evidence>
<dbReference type="PANTHER" id="PTHR23110:SF108">
    <property type="entry name" value="LD19131P"/>
    <property type="match status" value="1"/>
</dbReference>
<dbReference type="Gene3D" id="3.30.710.10">
    <property type="entry name" value="Potassium Channel Kv1.1, Chain A"/>
    <property type="match status" value="1"/>
</dbReference>
<dbReference type="AlphaFoldDB" id="A0A0M3QZ80"/>
<dbReference type="STRING" id="30019.A0A0M3QZ80"/>
<dbReference type="SMR" id="A0A0M3QZ80"/>
<dbReference type="OrthoDB" id="10261408at2759"/>
<evidence type="ECO:0000259" key="4">
    <source>
        <dbReference type="PROSITE" id="PS50097"/>
    </source>
</evidence>
<keyword evidence="7" id="KW-1185">Reference proteome</keyword>
<dbReference type="GO" id="GO:0003677">
    <property type="term" value="F:DNA binding"/>
    <property type="evidence" value="ECO:0007669"/>
    <property type="project" value="UniProtKB-UniRule"/>
</dbReference>
<accession>A0A0M3QZ80</accession>
<evidence type="ECO:0000259" key="5">
    <source>
        <dbReference type="PROSITE" id="PS50960"/>
    </source>
</evidence>
<protein>
    <submittedName>
        <fullName evidence="6">CG8924</fullName>
    </submittedName>
</protein>
<name>A0A0M3QZ80_DROBS</name>
<keyword evidence="2 3" id="KW-0539">Nucleus</keyword>
<evidence type="ECO:0000313" key="7">
    <source>
        <dbReference type="Proteomes" id="UP000494163"/>
    </source>
</evidence>
<dbReference type="PROSITE" id="PS50960">
    <property type="entry name" value="HTH_PSQ"/>
    <property type="match status" value="1"/>
</dbReference>
<dbReference type="InterPro" id="IPR000210">
    <property type="entry name" value="BTB/POZ_dom"/>
</dbReference>
<gene>
    <name evidence="6" type="ORF">Dbus_chrXg799</name>
</gene>
<dbReference type="PROSITE" id="PS50097">
    <property type="entry name" value="BTB"/>
    <property type="match status" value="1"/>
</dbReference>
<dbReference type="InterPro" id="IPR051095">
    <property type="entry name" value="Dros_DevTransReg"/>
</dbReference>
<dbReference type="InterPro" id="IPR007889">
    <property type="entry name" value="HTH_Psq"/>
</dbReference>
<evidence type="ECO:0000313" key="6">
    <source>
        <dbReference type="EMBL" id="ALC48943.1"/>
    </source>
</evidence>
<dbReference type="Proteomes" id="UP000494163">
    <property type="component" value="Chromosome X"/>
</dbReference>
<dbReference type="Pfam" id="PF00651">
    <property type="entry name" value="BTB"/>
    <property type="match status" value="1"/>
</dbReference>
<dbReference type="SUPFAM" id="SSF54695">
    <property type="entry name" value="POZ domain"/>
    <property type="match status" value="1"/>
</dbReference>
<feature type="domain" description="HTH psq-type" evidence="5">
    <location>
        <begin position="120"/>
        <end position="171"/>
    </location>
</feature>
<dbReference type="InterPro" id="IPR011333">
    <property type="entry name" value="SKP1/BTB/POZ_sf"/>
</dbReference>
<evidence type="ECO:0000256" key="3">
    <source>
        <dbReference type="PROSITE-ProRule" id="PRU00320"/>
    </source>
</evidence>